<dbReference type="RefSeq" id="WP_190249935.1">
    <property type="nucleotide sequence ID" value="NZ_BMPI01000010.1"/>
</dbReference>
<protein>
    <submittedName>
        <fullName evidence="3">Uncharacterized protein</fullName>
    </submittedName>
</protein>
<dbReference type="CDD" id="cd06503">
    <property type="entry name" value="ATP-synt_Fo_b"/>
    <property type="match status" value="1"/>
</dbReference>
<dbReference type="Proteomes" id="UP000642070">
    <property type="component" value="Unassembled WGS sequence"/>
</dbReference>
<keyword evidence="4" id="KW-1185">Reference proteome</keyword>
<name>A0A917THM5_9ACTN</name>
<proteinExistence type="predicted"/>
<reference evidence="3" key="1">
    <citation type="journal article" date="2014" name="Int. J. Syst. Evol. Microbiol.">
        <title>Complete genome sequence of Corynebacterium casei LMG S-19264T (=DSM 44701T), isolated from a smear-ripened cheese.</title>
        <authorList>
            <consortium name="US DOE Joint Genome Institute (JGI-PGF)"/>
            <person name="Walter F."/>
            <person name="Albersmeier A."/>
            <person name="Kalinowski J."/>
            <person name="Ruckert C."/>
        </authorList>
    </citation>
    <scope>NUCLEOTIDE SEQUENCE</scope>
    <source>
        <strain evidence="3">JCM 19831</strain>
    </source>
</reference>
<organism evidence="3 4">
    <name type="scientific">Dactylosporangium sucinum</name>
    <dbReference type="NCBI Taxonomy" id="1424081"/>
    <lineage>
        <taxon>Bacteria</taxon>
        <taxon>Bacillati</taxon>
        <taxon>Actinomycetota</taxon>
        <taxon>Actinomycetes</taxon>
        <taxon>Micromonosporales</taxon>
        <taxon>Micromonosporaceae</taxon>
        <taxon>Dactylosporangium</taxon>
    </lineage>
</organism>
<gene>
    <name evidence="3" type="ORF">GCM10007977_024830</name>
</gene>
<evidence type="ECO:0000256" key="1">
    <source>
        <dbReference type="SAM" id="Coils"/>
    </source>
</evidence>
<accession>A0A917THM5</accession>
<sequence length="443" mass="47865">MTTYDDANPEPSEVREPALDELLGEVLGLIDQVVTARLADGELARRRARIKANVDRGPLPPAASSCDAPPTKYLTDLPGVPITGSEWPQGLQVYLAAQRRIIAAAERDAEETRRAARQAAEEYHDAALKRAAETVAAARQEAERILATARQEAEQIVAAAEADREQTLATARHEVVLHLDGALPDLPAQPGRKVELMDASQARRLFRVDPPGLVPDLPLITQALSHIGMVGAGAAGSALATVLGSGALPDLAAWHDVPLNALPPRPAAHHQGSWARSTALRVPKDPDVDACVEEPCNCSARTAVRDYWNHFQGPAEQPKGRSAAGRTRQPERPFPVAPASLRDYLLASADLESADLVDGWLACRGDATPFRRLAVEAKRCRQPDADFDVLPTTPRACTYVVLFVSHWSLNEAAMFRVDPHGLAASDDLPHGWRPGTDLTMRSR</sequence>
<evidence type="ECO:0000313" key="3">
    <source>
        <dbReference type="EMBL" id="GGM22697.1"/>
    </source>
</evidence>
<dbReference type="EMBL" id="BMPI01000010">
    <property type="protein sequence ID" value="GGM22697.1"/>
    <property type="molecule type" value="Genomic_DNA"/>
</dbReference>
<comment type="caution">
    <text evidence="3">The sequence shown here is derived from an EMBL/GenBank/DDBJ whole genome shotgun (WGS) entry which is preliminary data.</text>
</comment>
<evidence type="ECO:0000313" key="4">
    <source>
        <dbReference type="Proteomes" id="UP000642070"/>
    </source>
</evidence>
<feature type="region of interest" description="Disordered" evidence="2">
    <location>
        <begin position="311"/>
        <end position="335"/>
    </location>
</feature>
<reference evidence="3" key="2">
    <citation type="submission" date="2020-09" db="EMBL/GenBank/DDBJ databases">
        <authorList>
            <person name="Sun Q."/>
            <person name="Ohkuma M."/>
        </authorList>
    </citation>
    <scope>NUCLEOTIDE SEQUENCE</scope>
    <source>
        <strain evidence="3">JCM 19831</strain>
    </source>
</reference>
<evidence type="ECO:0000256" key="2">
    <source>
        <dbReference type="SAM" id="MobiDB-lite"/>
    </source>
</evidence>
<dbReference type="AlphaFoldDB" id="A0A917THM5"/>
<feature type="coiled-coil region" evidence="1">
    <location>
        <begin position="95"/>
        <end position="170"/>
    </location>
</feature>
<keyword evidence="1" id="KW-0175">Coiled coil</keyword>